<protein>
    <submittedName>
        <fullName evidence="1">Uncharacterized protein</fullName>
    </submittedName>
</protein>
<dbReference type="AlphaFoldDB" id="A0ABC8UTR5"/>
<organism evidence="1 2">
    <name type="scientific">Ilex paraguariensis</name>
    <name type="common">yerba mate</name>
    <dbReference type="NCBI Taxonomy" id="185542"/>
    <lineage>
        <taxon>Eukaryota</taxon>
        <taxon>Viridiplantae</taxon>
        <taxon>Streptophyta</taxon>
        <taxon>Embryophyta</taxon>
        <taxon>Tracheophyta</taxon>
        <taxon>Spermatophyta</taxon>
        <taxon>Magnoliopsida</taxon>
        <taxon>eudicotyledons</taxon>
        <taxon>Gunneridae</taxon>
        <taxon>Pentapetalae</taxon>
        <taxon>asterids</taxon>
        <taxon>campanulids</taxon>
        <taxon>Aquifoliales</taxon>
        <taxon>Aquifoliaceae</taxon>
        <taxon>Ilex</taxon>
    </lineage>
</organism>
<evidence type="ECO:0000313" key="2">
    <source>
        <dbReference type="Proteomes" id="UP001642360"/>
    </source>
</evidence>
<dbReference type="Proteomes" id="UP001642360">
    <property type="component" value="Unassembled WGS sequence"/>
</dbReference>
<keyword evidence="2" id="KW-1185">Reference proteome</keyword>
<sequence length="155" mass="17658">MGGVCSRSSNAPKESLYAKGRNDFYGSVAGEYKQHEFQVDAHIKLAQPQERKSLDRQSLEESKQIQEPIRFGETGLTGYGSSDDDFYDGIPRFRKTLSQKSRSFRSKQTAKFYILSITRVQSSHIELIPLNALGSTWGFWKFHGHLMGIAKFKCR</sequence>
<accession>A0ABC8UTR5</accession>
<reference evidence="1 2" key="1">
    <citation type="submission" date="2024-02" db="EMBL/GenBank/DDBJ databases">
        <authorList>
            <person name="Vignale AGUSTIN F."/>
            <person name="Sosa J E."/>
            <person name="Modenutti C."/>
        </authorList>
    </citation>
    <scope>NUCLEOTIDE SEQUENCE [LARGE SCALE GENOMIC DNA]</scope>
</reference>
<name>A0ABC8UTR5_9AQUA</name>
<dbReference type="EMBL" id="CAUOFW020008964">
    <property type="protein sequence ID" value="CAK9184460.1"/>
    <property type="molecule type" value="Genomic_DNA"/>
</dbReference>
<gene>
    <name evidence="1" type="ORF">ILEXP_LOCUS54783</name>
</gene>
<proteinExistence type="predicted"/>
<comment type="caution">
    <text evidence="1">The sequence shown here is derived from an EMBL/GenBank/DDBJ whole genome shotgun (WGS) entry which is preliminary data.</text>
</comment>
<evidence type="ECO:0000313" key="1">
    <source>
        <dbReference type="EMBL" id="CAK9184460.1"/>
    </source>
</evidence>